<dbReference type="Pfam" id="PF00753">
    <property type="entry name" value="Lactamase_B"/>
    <property type="match status" value="1"/>
</dbReference>
<protein>
    <recommendedName>
        <fullName evidence="1">Metallo-beta-lactamase domain-containing protein</fullName>
    </recommendedName>
</protein>
<dbReference type="SMART" id="SM00849">
    <property type="entry name" value="Lactamase_B"/>
    <property type="match status" value="1"/>
</dbReference>
<sequence>MKWKKNMQPVDWSCMSDILIEDEMGDIRPMSEPYFKAVPLAEGVWQVLSDGDYSYVVEGDEELVVIDGGMGAGNIREFCQSLCPSKPLYRMLLTHSHFDHTPNGYLFDVVYMHEKTYPNRNKPMAEFAQRADQITFPDDYPVVFLKEGDVIDLGCRKLEVLNIEEHCQGSLQFLDRTSRILFCGDELNGNFFDSRISVEHSFRNVARWKALRGSYDRLCAGNGVHDAVYVDRYYDTLKYILEGHADEGVQHYKPYCDRVATISEKDGKKVYARRSPHFEGLAQVLIDAGYAEDVALNDGRACFCLLRKLTPDGIFDRELRRNDCRVCYYLNRIWDTPEPLASTI</sequence>
<feature type="domain" description="Metallo-beta-lactamase" evidence="1">
    <location>
        <begin position="51"/>
        <end position="223"/>
    </location>
</feature>
<proteinExistence type="predicted"/>
<evidence type="ECO:0000313" key="2">
    <source>
        <dbReference type="EMBL" id="GJN64515.1"/>
    </source>
</evidence>
<dbReference type="InterPro" id="IPR001279">
    <property type="entry name" value="Metallo-B-lactamas"/>
</dbReference>
<dbReference type="Gene3D" id="3.60.15.10">
    <property type="entry name" value="Ribonuclease Z/Hydroxyacylglutathione hydrolase-like"/>
    <property type="match status" value="1"/>
</dbReference>
<dbReference type="EMBL" id="BQKV01000036">
    <property type="protein sequence ID" value="GJN64515.1"/>
    <property type="molecule type" value="Genomic_DNA"/>
</dbReference>
<accession>A0AA37MYX4</accession>
<evidence type="ECO:0000313" key="3">
    <source>
        <dbReference type="Proteomes" id="UP001055185"/>
    </source>
</evidence>
<dbReference type="Proteomes" id="UP001055185">
    <property type="component" value="Unassembled WGS sequence"/>
</dbReference>
<organism evidence="2 3">
    <name type="scientific">Faecalibacterium gallinarum</name>
    <dbReference type="NCBI Taxonomy" id="2903556"/>
    <lineage>
        <taxon>Bacteria</taxon>
        <taxon>Bacillati</taxon>
        <taxon>Bacillota</taxon>
        <taxon>Clostridia</taxon>
        <taxon>Eubacteriales</taxon>
        <taxon>Oscillospiraceae</taxon>
        <taxon>Faecalibacterium</taxon>
    </lineage>
</organism>
<gene>
    <name evidence="2" type="ORF">JCM17207_11400</name>
</gene>
<dbReference type="InterPro" id="IPR036866">
    <property type="entry name" value="RibonucZ/Hydroxyglut_hydro"/>
</dbReference>
<name>A0AA37MYX4_9FIRM</name>
<dbReference type="AlphaFoldDB" id="A0AA37MYX4"/>
<comment type="caution">
    <text evidence="2">The sequence shown here is derived from an EMBL/GenBank/DDBJ whole genome shotgun (WGS) entry which is preliminary data.</text>
</comment>
<dbReference type="SUPFAM" id="SSF56281">
    <property type="entry name" value="Metallo-hydrolase/oxidoreductase"/>
    <property type="match status" value="1"/>
</dbReference>
<reference evidence="2" key="1">
    <citation type="journal article" date="2022" name="Int. J. Syst. Evol. Microbiol.">
        <title>Genome-based, phenotypic and chemotaxonomic classification of Faecalibacterium strains: proposal of three novel species Faecalibacterium duncaniae sp. nov., Faecalibacterium hattorii sp. nov. and Faecalibacterium gallinarum sp. nov. .</title>
        <authorList>
            <person name="Sakamoto M."/>
            <person name="Sakurai N."/>
            <person name="Tanno H."/>
            <person name="Iino T."/>
            <person name="Ohkuma M."/>
            <person name="Endo A."/>
        </authorList>
    </citation>
    <scope>NUCLEOTIDE SEQUENCE</scope>
    <source>
        <strain evidence="2">JCM 17207</strain>
    </source>
</reference>
<dbReference type="PANTHER" id="PTHR42951:SF22">
    <property type="entry name" value="METALLO BETA-LACTAMASE SUPERFAMILY LIPOPROTEIN"/>
    <property type="match status" value="1"/>
</dbReference>
<dbReference type="InterPro" id="IPR050855">
    <property type="entry name" value="NDM-1-like"/>
</dbReference>
<keyword evidence="3" id="KW-1185">Reference proteome</keyword>
<dbReference type="RefSeq" id="WP_238316713.1">
    <property type="nucleotide sequence ID" value="NZ_BQKV01000036.1"/>
</dbReference>
<evidence type="ECO:0000259" key="1">
    <source>
        <dbReference type="SMART" id="SM00849"/>
    </source>
</evidence>
<dbReference type="PANTHER" id="PTHR42951">
    <property type="entry name" value="METALLO-BETA-LACTAMASE DOMAIN-CONTAINING"/>
    <property type="match status" value="1"/>
</dbReference>